<proteinExistence type="predicted"/>
<dbReference type="InterPro" id="IPR001783">
    <property type="entry name" value="Lumazine-bd"/>
</dbReference>
<keyword evidence="8" id="KW-0677">Repeat</keyword>
<feature type="domain" description="Lumazine-binding" evidence="11">
    <location>
        <begin position="99"/>
        <end position="200"/>
    </location>
</feature>
<dbReference type="EMBL" id="JBHUGA010000067">
    <property type="protein sequence ID" value="MFD1848211.1"/>
    <property type="molecule type" value="Genomic_DNA"/>
</dbReference>
<name>A0ABW4QCI9_9MICC</name>
<evidence type="ECO:0000256" key="3">
    <source>
        <dbReference type="ARBA" id="ARBA00004887"/>
    </source>
</evidence>
<feature type="repeat" description="Lumazine-binding" evidence="10">
    <location>
        <begin position="1"/>
        <end position="98"/>
    </location>
</feature>
<dbReference type="Pfam" id="PF00677">
    <property type="entry name" value="Lum_binding"/>
    <property type="match status" value="2"/>
</dbReference>
<evidence type="ECO:0000259" key="11">
    <source>
        <dbReference type="PROSITE" id="PS51177"/>
    </source>
</evidence>
<evidence type="ECO:0000256" key="5">
    <source>
        <dbReference type="ARBA" id="ARBA00013950"/>
    </source>
</evidence>
<dbReference type="RefSeq" id="WP_343881765.1">
    <property type="nucleotide sequence ID" value="NZ_BAAAIJ010000059.1"/>
</dbReference>
<dbReference type="PIRSF" id="PIRSF000498">
    <property type="entry name" value="Riboflavin_syn_A"/>
    <property type="match status" value="1"/>
</dbReference>
<evidence type="ECO:0000256" key="1">
    <source>
        <dbReference type="ARBA" id="ARBA00000968"/>
    </source>
</evidence>
<reference evidence="13" key="1">
    <citation type="journal article" date="2019" name="Int. J. Syst. Evol. Microbiol.">
        <title>The Global Catalogue of Microorganisms (GCM) 10K type strain sequencing project: providing services to taxonomists for standard genome sequencing and annotation.</title>
        <authorList>
            <consortium name="The Broad Institute Genomics Platform"/>
            <consortium name="The Broad Institute Genome Sequencing Center for Infectious Disease"/>
            <person name="Wu L."/>
            <person name="Ma J."/>
        </authorList>
    </citation>
    <scope>NUCLEOTIDE SEQUENCE [LARGE SCALE GENOMIC DNA]</scope>
    <source>
        <strain evidence="13">JCM 11496</strain>
    </source>
</reference>
<dbReference type="InterPro" id="IPR026017">
    <property type="entry name" value="Lumazine-bd_dom"/>
</dbReference>
<keyword evidence="13" id="KW-1185">Reference proteome</keyword>
<accession>A0ABW4QCI9</accession>
<dbReference type="InterPro" id="IPR017938">
    <property type="entry name" value="Riboflavin_synthase-like_b-brl"/>
</dbReference>
<evidence type="ECO:0000256" key="4">
    <source>
        <dbReference type="ARBA" id="ARBA00012827"/>
    </source>
</evidence>
<dbReference type="GO" id="GO:0004746">
    <property type="term" value="F:riboflavin synthase activity"/>
    <property type="evidence" value="ECO:0007669"/>
    <property type="project" value="UniProtKB-EC"/>
</dbReference>
<evidence type="ECO:0000256" key="2">
    <source>
        <dbReference type="ARBA" id="ARBA00002803"/>
    </source>
</evidence>
<comment type="function">
    <text evidence="2">Catalyzes the dismutation of two molecules of 6,7-dimethyl-8-ribityllumazine, resulting in the formation of riboflavin and 5-amino-6-(D-ribitylamino)uracil.</text>
</comment>
<evidence type="ECO:0000313" key="12">
    <source>
        <dbReference type="EMBL" id="MFD1848211.1"/>
    </source>
</evidence>
<dbReference type="EC" id="2.5.1.9" evidence="4 9"/>
<feature type="repeat" description="Lumazine-binding" evidence="10">
    <location>
        <begin position="99"/>
        <end position="200"/>
    </location>
</feature>
<comment type="caution">
    <text evidence="12">The sequence shown here is derived from an EMBL/GenBank/DDBJ whole genome shotgun (WGS) entry which is preliminary data.</text>
</comment>
<organism evidence="12 13">
    <name type="scientific">Arthrobacter flavus</name>
    <dbReference type="NCBI Taxonomy" id="95172"/>
    <lineage>
        <taxon>Bacteria</taxon>
        <taxon>Bacillati</taxon>
        <taxon>Actinomycetota</taxon>
        <taxon>Actinomycetes</taxon>
        <taxon>Micrococcales</taxon>
        <taxon>Micrococcaceae</taxon>
        <taxon>Arthrobacter</taxon>
    </lineage>
</organism>
<dbReference type="Gene3D" id="2.40.30.20">
    <property type="match status" value="2"/>
</dbReference>
<gene>
    <name evidence="12" type="ORF">ACFSFX_16625</name>
</gene>
<feature type="domain" description="Lumazine-binding" evidence="11">
    <location>
        <begin position="1"/>
        <end position="98"/>
    </location>
</feature>
<evidence type="ECO:0000313" key="13">
    <source>
        <dbReference type="Proteomes" id="UP001597307"/>
    </source>
</evidence>
<dbReference type="InterPro" id="IPR023366">
    <property type="entry name" value="ATP_synth_asu-like_sf"/>
</dbReference>
<dbReference type="PANTHER" id="PTHR21098">
    <property type="entry name" value="RIBOFLAVIN SYNTHASE ALPHA CHAIN"/>
    <property type="match status" value="1"/>
</dbReference>
<sequence length="236" mass="24592">MFTGIVAEKGSVVSLDVSADQTSAILVFDAPTTGEDLGLGGSIAVNGVCLTATSVEGGRIAVDVMGETLLRTTTGSLAPGGTVNLERCVPASGRLDGHVVQGHVDGIGTLLEREDQGAWHRLRFGLPTRLARYAAEKGSITVDGVSLTVSAVSAVSAPDPWFEVGLIPTTLQETSLGLKQIGDSVNLEMDVMAKYAERLMSFMVPAWQTPNTQSIPIQKPAILKPSVPPAVAESQP</sequence>
<dbReference type="CDD" id="cd00402">
    <property type="entry name" value="Riboflavin_synthase_like"/>
    <property type="match status" value="1"/>
</dbReference>
<evidence type="ECO:0000256" key="7">
    <source>
        <dbReference type="ARBA" id="ARBA00022679"/>
    </source>
</evidence>
<comment type="pathway">
    <text evidence="3">Cofactor biosynthesis; riboflavin biosynthesis; riboflavin from 2-hydroxy-3-oxobutyl phosphate and 5-amino-6-(D-ribitylamino)uracil: step 2/2.</text>
</comment>
<dbReference type="PROSITE" id="PS51177">
    <property type="entry name" value="LUMAZINE_BIND"/>
    <property type="match status" value="2"/>
</dbReference>
<evidence type="ECO:0000256" key="8">
    <source>
        <dbReference type="ARBA" id="ARBA00022737"/>
    </source>
</evidence>
<evidence type="ECO:0000256" key="9">
    <source>
        <dbReference type="NCBIfam" id="TIGR00187"/>
    </source>
</evidence>
<keyword evidence="7 12" id="KW-0808">Transferase</keyword>
<dbReference type="NCBIfam" id="TIGR00187">
    <property type="entry name" value="ribE"/>
    <property type="match status" value="1"/>
</dbReference>
<evidence type="ECO:0000256" key="10">
    <source>
        <dbReference type="PROSITE-ProRule" id="PRU00524"/>
    </source>
</evidence>
<evidence type="ECO:0000256" key="6">
    <source>
        <dbReference type="ARBA" id="ARBA00022619"/>
    </source>
</evidence>
<dbReference type="PANTHER" id="PTHR21098:SF12">
    <property type="entry name" value="RIBOFLAVIN SYNTHASE"/>
    <property type="match status" value="1"/>
</dbReference>
<dbReference type="SUPFAM" id="SSF63380">
    <property type="entry name" value="Riboflavin synthase domain-like"/>
    <property type="match status" value="2"/>
</dbReference>
<dbReference type="NCBIfam" id="NF006767">
    <property type="entry name" value="PRK09289.1"/>
    <property type="match status" value="1"/>
</dbReference>
<comment type="catalytic activity">
    <reaction evidence="1">
        <text>2 6,7-dimethyl-8-(1-D-ribityl)lumazine + H(+) = 5-amino-6-(D-ribitylamino)uracil + riboflavin</text>
        <dbReference type="Rhea" id="RHEA:20772"/>
        <dbReference type="ChEBI" id="CHEBI:15378"/>
        <dbReference type="ChEBI" id="CHEBI:15934"/>
        <dbReference type="ChEBI" id="CHEBI:57986"/>
        <dbReference type="ChEBI" id="CHEBI:58201"/>
        <dbReference type="EC" id="2.5.1.9"/>
    </reaction>
</comment>
<keyword evidence="6" id="KW-0686">Riboflavin biosynthesis</keyword>
<dbReference type="Proteomes" id="UP001597307">
    <property type="component" value="Unassembled WGS sequence"/>
</dbReference>
<protein>
    <recommendedName>
        <fullName evidence="5 9">Riboflavin synthase</fullName>
        <ecNumber evidence="4 9">2.5.1.9</ecNumber>
    </recommendedName>
</protein>